<accession>A0A7Y9QW06</accession>
<keyword evidence="2" id="KW-1185">Reference proteome</keyword>
<dbReference type="AlphaFoldDB" id="A0A7Y9QW06"/>
<sequence>MTYLHKQLARRDFLRRAALTTAYAGTPFAATLATLGDVAAQTATDYKALVCIFMFGGNDQSNTIIPYENAAYAKYQVARPAIALPQSTLLQLNLAGYAGPQLGLNPAFASLKPLVDAGQCALMANVGTLAYPTTLTQYKNRTVQTPLGLFSHSDQQASWQSGLPTKGSATGWLGRAADLTSSVYNPGSAVSMCMSLGGNNLIQAGNSVVQYQVTNNGPVVIDTMDATHWRYNADMAAAMNTLITQQRAHMLEQAYNTVGTRAVATGNIAKSALAAAPAISTVFPAGGLAAQLRMVARLISARNALGHKRQVYFVSQGGYDFHDTLVENQALRLGELSDAMAAFHAATVEMGVANSVTTFTASDFGRGLQSNGRGSDHGWGGHHFILGGAVKGNKLYGQWPTVALGGPEDLGQGRLIPTTSVDRYAATLATWFGVSAANLPTVLPNVTRFATAATAGLGFL</sequence>
<dbReference type="InterPro" id="IPR006311">
    <property type="entry name" value="TAT_signal"/>
</dbReference>
<organism evidence="1 2">
    <name type="scientific">Sphaerotilus montanus</name>
    <dbReference type="NCBI Taxonomy" id="522889"/>
    <lineage>
        <taxon>Bacteria</taxon>
        <taxon>Pseudomonadati</taxon>
        <taxon>Pseudomonadota</taxon>
        <taxon>Betaproteobacteria</taxon>
        <taxon>Burkholderiales</taxon>
        <taxon>Sphaerotilaceae</taxon>
        <taxon>Sphaerotilus</taxon>
    </lineage>
</organism>
<evidence type="ECO:0000313" key="1">
    <source>
        <dbReference type="EMBL" id="NYG32500.1"/>
    </source>
</evidence>
<dbReference type="PANTHER" id="PTHR43737">
    <property type="entry name" value="BLL7424 PROTEIN"/>
    <property type="match status" value="1"/>
</dbReference>
<dbReference type="InterPro" id="IPR010869">
    <property type="entry name" value="DUF1501"/>
</dbReference>
<reference evidence="1 2" key="1">
    <citation type="submission" date="2020-07" db="EMBL/GenBank/DDBJ databases">
        <title>Genomic Encyclopedia of Archaeal and Bacterial Type Strains, Phase II (KMG-II): from individual species to whole genera.</title>
        <authorList>
            <person name="Goeker M."/>
        </authorList>
    </citation>
    <scope>NUCLEOTIDE SEQUENCE [LARGE SCALE GENOMIC DNA]</scope>
    <source>
        <strain evidence="1 2">DSM 21226</strain>
    </source>
</reference>
<dbReference type="PANTHER" id="PTHR43737:SF1">
    <property type="entry name" value="DUF1501 DOMAIN-CONTAINING PROTEIN"/>
    <property type="match status" value="1"/>
</dbReference>
<dbReference type="Proteomes" id="UP000518288">
    <property type="component" value="Unassembled WGS sequence"/>
</dbReference>
<gene>
    <name evidence="1" type="ORF">BDD16_001486</name>
</gene>
<proteinExistence type="predicted"/>
<name>A0A7Y9QW06_9BURK</name>
<comment type="caution">
    <text evidence="1">The sequence shown here is derived from an EMBL/GenBank/DDBJ whole genome shotgun (WGS) entry which is preliminary data.</text>
</comment>
<protein>
    <submittedName>
        <fullName evidence="1">Uncharacterized protein (DUF1501 family)</fullName>
    </submittedName>
</protein>
<evidence type="ECO:0000313" key="2">
    <source>
        <dbReference type="Proteomes" id="UP000518288"/>
    </source>
</evidence>
<dbReference type="PROSITE" id="PS51318">
    <property type="entry name" value="TAT"/>
    <property type="match status" value="1"/>
</dbReference>
<dbReference type="EMBL" id="JACCFH010000001">
    <property type="protein sequence ID" value="NYG32500.1"/>
    <property type="molecule type" value="Genomic_DNA"/>
</dbReference>
<dbReference type="Pfam" id="PF07394">
    <property type="entry name" value="DUF1501"/>
    <property type="match status" value="1"/>
</dbReference>
<dbReference type="RefSeq" id="WP_179633384.1">
    <property type="nucleotide sequence ID" value="NZ_JACCFH010000001.1"/>
</dbReference>